<dbReference type="EMBL" id="CP015596">
    <property type="protein sequence ID" value="ANE78446.1"/>
    <property type="molecule type" value="Genomic_DNA"/>
</dbReference>
<dbReference type="PANTHER" id="PTHR22674">
    <property type="entry name" value="NTPASE, KAP FAMILY P-LOOP DOMAIN-CONTAINING 1"/>
    <property type="match status" value="1"/>
</dbReference>
<gene>
    <name evidence="2" type="ORF">A7U43_03010</name>
</gene>
<sequence>MIQECFEEKFDDEWAIARLTPWSATDIGTLFDEFYSSVAGAMPDTEPGRTAARKLRAMAPVGVAVGKAVGRALIDKYVGEGASADIADAAVGSMADAAGEFRFNDDAFVTRFMKVSQAIRAAERNVLVMVDDVDRLHVDELLSLFKAVRLLGRFDCVHYVLSYDETTILDVLESSDIAKGNRERAAAYLEKIIQYPFVLPPIQEVQLREHILRSLTEVAGVHDVSLDPRDEDRPAGPLQTIIESIPKAQRASLTLRAVNRLASQVDIFLTLVGPREVDFVDAVLLTFLRLYYRDLYHQLPIWRSDLTGAARLSFSSHDSVDWKGRITTAVNRSGTEPIVEDLYQLLSASFPRVRNLVMSSDPDGCRVCQSEYFPRYFTLGIPVGDVSDSQVRAEFETLCKTGELQPESAITAALTQRDRWSPVLGKARRNLGMIDKATPETAFAAALALGGFVLIDIPALSNWLPVVALFLERAVKSVDDVARSQSFVNRFRQEFGLIPTAHTLAEFGRRDAGTDSAMILASQSVRDEVLAACMRDLMRDVSSDNPDAPTLLRFAGFLDDDLLDRLRRFAAQELAEGRTSVPGLAGRFLRLPQPHFESGDPYILMSQAFASVVPLGEWRLEMNPDEISHGEYLADGSLPDRIRFAQTILKEAVGGGVNADSVAYEKED</sequence>
<feature type="domain" description="KAP NTPase" evidence="1">
    <location>
        <begin position="8"/>
        <end position="270"/>
    </location>
</feature>
<evidence type="ECO:0000313" key="3">
    <source>
        <dbReference type="Proteomes" id="UP000077143"/>
    </source>
</evidence>
<dbReference type="InterPro" id="IPR011646">
    <property type="entry name" value="KAP_P-loop"/>
</dbReference>
<dbReference type="Proteomes" id="UP000077143">
    <property type="component" value="Chromosome"/>
</dbReference>
<keyword evidence="3" id="KW-1185">Reference proteome</keyword>
<accession>A0A172UH47</accession>
<dbReference type="AlphaFoldDB" id="A0A172UH47"/>
<evidence type="ECO:0000313" key="2">
    <source>
        <dbReference type="EMBL" id="ANE78446.1"/>
    </source>
</evidence>
<organism evidence="2 3">
    <name type="scientific">Mycobacterium adipatum</name>
    <dbReference type="NCBI Taxonomy" id="1682113"/>
    <lineage>
        <taxon>Bacteria</taxon>
        <taxon>Bacillati</taxon>
        <taxon>Actinomycetota</taxon>
        <taxon>Actinomycetes</taxon>
        <taxon>Mycobacteriales</taxon>
        <taxon>Mycobacteriaceae</taxon>
        <taxon>Mycobacterium</taxon>
    </lineage>
</organism>
<dbReference type="PANTHER" id="PTHR22674:SF6">
    <property type="entry name" value="NTPASE KAP FAMILY P-LOOP DOMAIN-CONTAINING PROTEIN 1"/>
    <property type="match status" value="1"/>
</dbReference>
<evidence type="ECO:0000259" key="1">
    <source>
        <dbReference type="Pfam" id="PF07693"/>
    </source>
</evidence>
<name>A0A172UH47_9MYCO</name>
<dbReference type="KEGG" id="madi:A7U43_03010"/>
<protein>
    <recommendedName>
        <fullName evidence="1">KAP NTPase domain-containing protein</fullName>
    </recommendedName>
</protein>
<dbReference type="Pfam" id="PF07693">
    <property type="entry name" value="KAP_NTPase"/>
    <property type="match status" value="1"/>
</dbReference>
<proteinExistence type="predicted"/>
<dbReference type="InterPro" id="IPR052754">
    <property type="entry name" value="NTPase_KAP_P-loop"/>
</dbReference>
<reference evidence="2 3" key="1">
    <citation type="submission" date="2016-05" db="EMBL/GenBank/DDBJ databases">
        <title>Complete genome sequence of a phthalic acid esters degrading Mycobacterium sp. YC-RL4.</title>
        <authorList>
            <person name="Ren L."/>
            <person name="Fan S."/>
            <person name="Ruth N."/>
            <person name="Jia Y."/>
            <person name="Wang J."/>
            <person name="Qiao C."/>
        </authorList>
    </citation>
    <scope>NUCLEOTIDE SEQUENCE [LARGE SCALE GENOMIC DNA]</scope>
    <source>
        <strain evidence="2 3">YC-RL4</strain>
    </source>
</reference>